<protein>
    <submittedName>
        <fullName evidence="5 6">28S ribosomal protein S18c</fullName>
    </submittedName>
</protein>
<evidence type="ECO:0000313" key="6">
    <source>
        <dbReference type="EMBL" id="LAC21458.1"/>
    </source>
</evidence>
<sequence>MASIACNVANISRRLPVTILRAFSNISQNRSCSTATPPGTTTTTQPADASQDVTGLPTTEQNTAVAAETTLVGDTFDQNAVEKLLKDASKDMPIDMTNPYARDRIECILCRYKLDVDYKNTKLLSQFVSSFTGNVYEKHITRLCDEQQKRLVNAIRKSRSYGYMPTLFKSVEFLKDPKIFDPNRPIKPNPH</sequence>
<dbReference type="AlphaFoldDB" id="A0A2P2I4G6"/>
<dbReference type="GO" id="GO:0032543">
    <property type="term" value="P:mitochondrial translation"/>
    <property type="evidence" value="ECO:0007669"/>
    <property type="project" value="TreeGrafter"/>
</dbReference>
<name>A0A2P2I4G6_9CRUS</name>
<dbReference type="InterPro" id="IPR036870">
    <property type="entry name" value="Ribosomal_bS18_sf"/>
</dbReference>
<reference evidence="6" key="1">
    <citation type="submission" date="2017-11" db="EMBL/GenBank/DDBJ databases">
        <title>The sensing device of the deep-sea amphipod.</title>
        <authorList>
            <person name="Kobayashi H."/>
            <person name="Nagahama T."/>
            <person name="Arai W."/>
            <person name="Sasagawa Y."/>
            <person name="Umeda M."/>
            <person name="Hayashi T."/>
            <person name="Nikaido I."/>
            <person name="Watanabe H."/>
            <person name="Oguri K."/>
            <person name="Kitazato H."/>
            <person name="Fujioka K."/>
            <person name="Kido Y."/>
            <person name="Takami H."/>
        </authorList>
    </citation>
    <scope>NUCLEOTIDE SEQUENCE</scope>
    <source>
        <tissue evidence="6">Whole body</tissue>
    </source>
</reference>
<feature type="region of interest" description="Disordered" evidence="4">
    <location>
        <begin position="29"/>
        <end position="55"/>
    </location>
</feature>
<evidence type="ECO:0000256" key="2">
    <source>
        <dbReference type="ARBA" id="ARBA00022980"/>
    </source>
</evidence>
<dbReference type="InterPro" id="IPR001648">
    <property type="entry name" value="Ribosomal_bS18"/>
</dbReference>
<dbReference type="GO" id="GO:0003735">
    <property type="term" value="F:structural constituent of ribosome"/>
    <property type="evidence" value="ECO:0007669"/>
    <property type="project" value="InterPro"/>
</dbReference>
<dbReference type="Gene3D" id="4.10.640.10">
    <property type="entry name" value="Ribosomal protein S18"/>
    <property type="match status" value="1"/>
</dbReference>
<dbReference type="GO" id="GO:0005763">
    <property type="term" value="C:mitochondrial small ribosomal subunit"/>
    <property type="evidence" value="ECO:0007669"/>
    <property type="project" value="TreeGrafter"/>
</dbReference>
<evidence type="ECO:0000256" key="4">
    <source>
        <dbReference type="SAM" id="MobiDB-lite"/>
    </source>
</evidence>
<reference evidence="5" key="2">
    <citation type="journal article" date="2018" name="Biosci. Biotechnol. Biochem.">
        <title>Polysaccharide hydrolase of the hadal zone amphipods Hirondellea gigas.</title>
        <authorList>
            <person name="Kobayashi H."/>
            <person name="Nagahama T."/>
            <person name="Arai W."/>
            <person name="Sasagawa Y."/>
            <person name="Umeda M."/>
            <person name="Hayashi T."/>
            <person name="Nikaido I."/>
            <person name="Watanabe H."/>
            <person name="Oguri K."/>
            <person name="Kitazato H."/>
            <person name="Fujioka K."/>
            <person name="Kido Y."/>
            <person name="Takami H."/>
        </authorList>
    </citation>
    <scope>NUCLEOTIDE SEQUENCE</scope>
    <source>
        <tissue evidence="5">Whole body</tissue>
    </source>
</reference>
<organism evidence="5">
    <name type="scientific">Hirondellea gigas</name>
    <dbReference type="NCBI Taxonomy" id="1518452"/>
    <lineage>
        <taxon>Eukaryota</taxon>
        <taxon>Metazoa</taxon>
        <taxon>Ecdysozoa</taxon>
        <taxon>Arthropoda</taxon>
        <taxon>Crustacea</taxon>
        <taxon>Multicrustacea</taxon>
        <taxon>Malacostraca</taxon>
        <taxon>Eumalacostraca</taxon>
        <taxon>Peracarida</taxon>
        <taxon>Amphipoda</taxon>
        <taxon>Amphilochidea</taxon>
        <taxon>Lysianassida</taxon>
        <taxon>Lysianassidira</taxon>
        <taxon>Lysianassoidea</taxon>
        <taxon>Lysianassidae</taxon>
        <taxon>Hirondellea</taxon>
    </lineage>
</organism>
<dbReference type="PANTHER" id="PTHR13479:SF40">
    <property type="entry name" value="SMALL RIBOSOMAL SUBUNIT PROTEIN BS18M"/>
    <property type="match status" value="1"/>
</dbReference>
<dbReference type="PANTHER" id="PTHR13479">
    <property type="entry name" value="30S RIBOSOMAL PROTEIN S18"/>
    <property type="match status" value="1"/>
</dbReference>
<dbReference type="SUPFAM" id="SSF46911">
    <property type="entry name" value="Ribosomal protein S18"/>
    <property type="match status" value="1"/>
</dbReference>
<evidence type="ECO:0000313" key="5">
    <source>
        <dbReference type="EMBL" id="LAB68917.1"/>
    </source>
</evidence>
<dbReference type="Pfam" id="PF01084">
    <property type="entry name" value="Ribosomal_S18"/>
    <property type="match status" value="1"/>
</dbReference>
<feature type="compositionally biased region" description="Low complexity" evidence="4">
    <location>
        <begin position="34"/>
        <end position="49"/>
    </location>
</feature>
<keyword evidence="2 5" id="KW-0689">Ribosomal protein</keyword>
<evidence type="ECO:0000256" key="3">
    <source>
        <dbReference type="ARBA" id="ARBA00023274"/>
    </source>
</evidence>
<dbReference type="GO" id="GO:0070181">
    <property type="term" value="F:small ribosomal subunit rRNA binding"/>
    <property type="evidence" value="ECO:0007669"/>
    <property type="project" value="TreeGrafter"/>
</dbReference>
<dbReference type="EMBL" id="IACT01002163">
    <property type="protein sequence ID" value="LAC21458.1"/>
    <property type="molecule type" value="mRNA"/>
</dbReference>
<comment type="similarity">
    <text evidence="1">Belongs to the bacterial ribosomal protein bS18 family.</text>
</comment>
<evidence type="ECO:0000256" key="1">
    <source>
        <dbReference type="ARBA" id="ARBA00005589"/>
    </source>
</evidence>
<proteinExistence type="evidence at transcript level"/>
<accession>A0A2P2I4G6</accession>
<keyword evidence="3" id="KW-0687">Ribonucleoprotein</keyword>
<dbReference type="EMBL" id="IACF01003295">
    <property type="protein sequence ID" value="LAB68917.1"/>
    <property type="molecule type" value="mRNA"/>
</dbReference>